<comment type="caution">
    <text evidence="5">The sequence shown here is derived from an EMBL/GenBank/DDBJ whole genome shotgun (WGS) entry which is preliminary data.</text>
</comment>
<accession>A0ABV2UVU3</accession>
<dbReference type="PANTHER" id="PTHR44846:SF1">
    <property type="entry name" value="MANNOSYL-D-GLYCERATE TRANSPORT_METABOLISM SYSTEM REPRESSOR MNGR-RELATED"/>
    <property type="match status" value="1"/>
</dbReference>
<evidence type="ECO:0000313" key="5">
    <source>
        <dbReference type="EMBL" id="MET9845678.1"/>
    </source>
</evidence>
<reference evidence="5 6" key="1">
    <citation type="submission" date="2024-06" db="EMBL/GenBank/DDBJ databases">
        <title>The Natural Products Discovery Center: Release of the First 8490 Sequenced Strains for Exploring Actinobacteria Biosynthetic Diversity.</title>
        <authorList>
            <person name="Kalkreuter E."/>
            <person name="Kautsar S.A."/>
            <person name="Yang D."/>
            <person name="Bader C.D."/>
            <person name="Teijaro C.N."/>
            <person name="Fluegel L."/>
            <person name="Davis C.M."/>
            <person name="Simpson J.R."/>
            <person name="Lauterbach L."/>
            <person name="Steele A.D."/>
            <person name="Gui C."/>
            <person name="Meng S."/>
            <person name="Li G."/>
            <person name="Viehrig K."/>
            <person name="Ye F."/>
            <person name="Su P."/>
            <person name="Kiefer A.F."/>
            <person name="Nichols A."/>
            <person name="Cepeda A.J."/>
            <person name="Yan W."/>
            <person name="Fan B."/>
            <person name="Jiang Y."/>
            <person name="Adhikari A."/>
            <person name="Zheng C.-J."/>
            <person name="Schuster L."/>
            <person name="Cowan T.M."/>
            <person name="Smanski M.J."/>
            <person name="Chevrette M.G."/>
            <person name="De Carvalho L.P.S."/>
            <person name="Shen B."/>
        </authorList>
    </citation>
    <scope>NUCLEOTIDE SEQUENCE [LARGE SCALE GENOMIC DNA]</scope>
    <source>
        <strain evidence="5 6">NPDC006434</strain>
    </source>
</reference>
<proteinExistence type="predicted"/>
<dbReference type="Gene3D" id="1.10.10.10">
    <property type="entry name" value="Winged helix-like DNA-binding domain superfamily/Winged helix DNA-binding domain"/>
    <property type="match status" value="1"/>
</dbReference>
<evidence type="ECO:0000259" key="4">
    <source>
        <dbReference type="PROSITE" id="PS50949"/>
    </source>
</evidence>
<dbReference type="RefSeq" id="WP_355396705.1">
    <property type="nucleotide sequence ID" value="NZ_JBEGHN010000060.1"/>
</dbReference>
<keyword evidence="6" id="KW-1185">Reference proteome</keyword>
<organism evidence="5 6">
    <name type="scientific">Streptomyces ossamyceticus</name>
    <dbReference type="NCBI Taxonomy" id="249581"/>
    <lineage>
        <taxon>Bacteria</taxon>
        <taxon>Bacillati</taxon>
        <taxon>Actinomycetota</taxon>
        <taxon>Actinomycetes</taxon>
        <taxon>Kitasatosporales</taxon>
        <taxon>Streptomycetaceae</taxon>
        <taxon>Streptomyces</taxon>
    </lineage>
</organism>
<evidence type="ECO:0000313" key="6">
    <source>
        <dbReference type="Proteomes" id="UP001550210"/>
    </source>
</evidence>
<name>A0ABV2UVU3_9ACTN</name>
<feature type="domain" description="HTH gntR-type" evidence="4">
    <location>
        <begin position="10"/>
        <end position="78"/>
    </location>
</feature>
<dbReference type="PROSITE" id="PS50949">
    <property type="entry name" value="HTH_GNTR"/>
    <property type="match status" value="1"/>
</dbReference>
<evidence type="ECO:0000256" key="1">
    <source>
        <dbReference type="ARBA" id="ARBA00023015"/>
    </source>
</evidence>
<dbReference type="SUPFAM" id="SSF46785">
    <property type="entry name" value="Winged helix' DNA-binding domain"/>
    <property type="match status" value="1"/>
</dbReference>
<evidence type="ECO:0000256" key="2">
    <source>
        <dbReference type="ARBA" id="ARBA00023125"/>
    </source>
</evidence>
<gene>
    <name evidence="5" type="ORF">ABZZ21_14065</name>
</gene>
<dbReference type="InterPro" id="IPR050679">
    <property type="entry name" value="Bact_HTH_transcr_reg"/>
</dbReference>
<keyword evidence="2" id="KW-0238">DNA-binding</keyword>
<dbReference type="PANTHER" id="PTHR44846">
    <property type="entry name" value="MANNOSYL-D-GLYCERATE TRANSPORT/METABOLISM SYSTEM REPRESSOR MNGR-RELATED"/>
    <property type="match status" value="1"/>
</dbReference>
<sequence length="100" mass="10769">MGEIDYGSYIPPYQQIAAELIADIKSGALQPGRAIPSEPQLVQRYGVARATARRAVAYLRDQGYVFTIAHRGSYVSLDLADRGLVAEPPAATSEGDESDD</sequence>
<keyword evidence="1" id="KW-0805">Transcription regulation</keyword>
<dbReference type="Pfam" id="PF00392">
    <property type="entry name" value="GntR"/>
    <property type="match status" value="1"/>
</dbReference>
<dbReference type="SMART" id="SM00345">
    <property type="entry name" value="HTH_GNTR"/>
    <property type="match status" value="1"/>
</dbReference>
<protein>
    <submittedName>
        <fullName evidence="5">GntR family transcriptional regulator</fullName>
    </submittedName>
</protein>
<dbReference type="EMBL" id="JBEXPZ010000016">
    <property type="protein sequence ID" value="MET9845678.1"/>
    <property type="molecule type" value="Genomic_DNA"/>
</dbReference>
<dbReference type="PRINTS" id="PR00035">
    <property type="entry name" value="HTHGNTR"/>
</dbReference>
<evidence type="ECO:0000256" key="3">
    <source>
        <dbReference type="ARBA" id="ARBA00023163"/>
    </source>
</evidence>
<dbReference type="Proteomes" id="UP001550210">
    <property type="component" value="Unassembled WGS sequence"/>
</dbReference>
<dbReference type="InterPro" id="IPR000524">
    <property type="entry name" value="Tscrpt_reg_HTH_GntR"/>
</dbReference>
<dbReference type="InterPro" id="IPR036388">
    <property type="entry name" value="WH-like_DNA-bd_sf"/>
</dbReference>
<keyword evidence="3" id="KW-0804">Transcription</keyword>
<dbReference type="InterPro" id="IPR036390">
    <property type="entry name" value="WH_DNA-bd_sf"/>
</dbReference>